<proteinExistence type="inferred from homology"/>
<dbReference type="SUPFAM" id="SSF53756">
    <property type="entry name" value="UDP-Glycosyltransferase/glycogen phosphorylase"/>
    <property type="match status" value="1"/>
</dbReference>
<dbReference type="AlphaFoldDB" id="A0A3N9P355"/>
<feature type="domain" description="Glycosyl transferase family 28 C-terminal" evidence="5">
    <location>
        <begin position="205"/>
        <end position="328"/>
    </location>
</feature>
<keyword evidence="8" id="KW-1185">Reference proteome</keyword>
<gene>
    <name evidence="7" type="ORF">EH198_17600</name>
</gene>
<dbReference type="Proteomes" id="UP000282529">
    <property type="component" value="Unassembled WGS sequence"/>
</dbReference>
<keyword evidence="4 7" id="KW-0808">Transferase</keyword>
<evidence type="ECO:0000256" key="4">
    <source>
        <dbReference type="ARBA" id="ARBA00022679"/>
    </source>
</evidence>
<protein>
    <submittedName>
        <fullName evidence="7">UDP-N-acetylglucosamine--LPS N-acetylglucosamine transferase</fullName>
    </submittedName>
</protein>
<dbReference type="InterPro" id="IPR007235">
    <property type="entry name" value="Glyco_trans_28_C"/>
</dbReference>
<dbReference type="RefSeq" id="WP_124696819.1">
    <property type="nucleotide sequence ID" value="NZ_JBHUFE010000005.1"/>
</dbReference>
<dbReference type="GO" id="GO:0016758">
    <property type="term" value="F:hexosyltransferase activity"/>
    <property type="evidence" value="ECO:0007669"/>
    <property type="project" value="InterPro"/>
</dbReference>
<dbReference type="PANTHER" id="PTHR43025">
    <property type="entry name" value="MONOGALACTOSYLDIACYLGLYCEROL SYNTHASE"/>
    <property type="match status" value="1"/>
</dbReference>
<reference evidence="7 8" key="1">
    <citation type="submission" date="2018-11" db="EMBL/GenBank/DDBJ databases">
        <title>Genome sequence of strain 7197.</title>
        <authorList>
            <person name="Gao J."/>
            <person name="Sun J."/>
        </authorList>
    </citation>
    <scope>NUCLEOTIDE SEQUENCE [LARGE SCALE GENOMIC DNA]</scope>
    <source>
        <strain evidence="7 8">7197</strain>
    </source>
</reference>
<dbReference type="OrthoDB" id="9815663at2"/>
<dbReference type="InterPro" id="IPR009695">
    <property type="entry name" value="Diacylglyc_glucosyltr_N"/>
</dbReference>
<organism evidence="7 8">
    <name type="scientific">Paenibacillus rhizophilus</name>
    <dbReference type="NCBI Taxonomy" id="1850366"/>
    <lineage>
        <taxon>Bacteria</taxon>
        <taxon>Bacillati</taxon>
        <taxon>Bacillota</taxon>
        <taxon>Bacilli</taxon>
        <taxon>Bacillales</taxon>
        <taxon>Paenibacillaceae</taxon>
        <taxon>Paenibacillus</taxon>
    </lineage>
</organism>
<dbReference type="InterPro" id="IPR050519">
    <property type="entry name" value="Glycosyltransf_28_UgtP"/>
</dbReference>
<name>A0A3N9P355_9BACL</name>
<evidence type="ECO:0000256" key="2">
    <source>
        <dbReference type="ARBA" id="ARBA00006962"/>
    </source>
</evidence>
<dbReference type="PANTHER" id="PTHR43025:SF3">
    <property type="entry name" value="MONOGALACTOSYLDIACYLGLYCEROL SYNTHASE 1, CHLOROPLASTIC"/>
    <property type="match status" value="1"/>
</dbReference>
<dbReference type="Pfam" id="PF04101">
    <property type="entry name" value="Glyco_tran_28_C"/>
    <property type="match status" value="1"/>
</dbReference>
<evidence type="ECO:0000313" key="7">
    <source>
        <dbReference type="EMBL" id="RQW09897.1"/>
    </source>
</evidence>
<keyword evidence="3" id="KW-0328">Glycosyltransferase</keyword>
<accession>A0A3N9P355</accession>
<dbReference type="GO" id="GO:0009247">
    <property type="term" value="P:glycolipid biosynthetic process"/>
    <property type="evidence" value="ECO:0007669"/>
    <property type="project" value="InterPro"/>
</dbReference>
<comment type="caution">
    <text evidence="7">The sequence shown here is derived from an EMBL/GenBank/DDBJ whole genome shotgun (WGS) entry which is preliminary data.</text>
</comment>
<dbReference type="EMBL" id="RQPI01000011">
    <property type="protein sequence ID" value="RQW09897.1"/>
    <property type="molecule type" value="Genomic_DNA"/>
</dbReference>
<dbReference type="Pfam" id="PF06925">
    <property type="entry name" value="MGDG_synth"/>
    <property type="match status" value="1"/>
</dbReference>
<evidence type="ECO:0000256" key="1">
    <source>
        <dbReference type="ARBA" id="ARBA00004370"/>
    </source>
</evidence>
<comment type="subcellular location">
    <subcellularLocation>
        <location evidence="1">Membrane</location>
    </subcellularLocation>
</comment>
<feature type="domain" description="Diacylglycerol glucosyltransferase N-terminal" evidence="6">
    <location>
        <begin position="17"/>
        <end position="181"/>
    </location>
</feature>
<sequence>MRKKRVLLFSEGFGTGHTGAAYALAEGIKRLNPAVQCRVIELGKFLNPTVAPWILSAYRKTVSSQPKLVGMLYKTQYHRSLNRFTKLALHRVFYTHARQVIEQLKPDLIICTHPLPAAVVSRLKRLGLNVPLYTLITDYDAHGSWVNAEVNRYLVSTSRVKSILTGRGIPSDQVTVTGIPVHPKFWERSSKETLRQELGLADMPTVLVMGGGWGLMFGEEIMNALTAKMDQIQLVFCMGSNDKMVEKMRSDPRLRHPNVTILGYSSDVNKLMEAADLLITKPGGMTCTEALAKGIPMLFYQAIPGQEEKNSQYFVELGLAEVLDSERVVDKWFRLLRREYAELEEQRRLRLSPDRYQPRDCAVTVLEMLGNSKDLAGSRSALSQPCTEEAVYLTP</sequence>
<dbReference type="Gene3D" id="3.40.50.2000">
    <property type="entry name" value="Glycogen Phosphorylase B"/>
    <property type="match status" value="1"/>
</dbReference>
<comment type="similarity">
    <text evidence="2">Belongs to the glycosyltransferase 28 family.</text>
</comment>
<dbReference type="GO" id="GO:0016020">
    <property type="term" value="C:membrane"/>
    <property type="evidence" value="ECO:0007669"/>
    <property type="project" value="UniProtKB-SubCell"/>
</dbReference>
<evidence type="ECO:0000259" key="5">
    <source>
        <dbReference type="Pfam" id="PF04101"/>
    </source>
</evidence>
<evidence type="ECO:0000259" key="6">
    <source>
        <dbReference type="Pfam" id="PF06925"/>
    </source>
</evidence>
<evidence type="ECO:0000313" key="8">
    <source>
        <dbReference type="Proteomes" id="UP000282529"/>
    </source>
</evidence>
<evidence type="ECO:0000256" key="3">
    <source>
        <dbReference type="ARBA" id="ARBA00022676"/>
    </source>
</evidence>